<dbReference type="EMBL" id="JAKMXF010000346">
    <property type="protein sequence ID" value="KAI6647070.1"/>
    <property type="molecule type" value="Genomic_DNA"/>
</dbReference>
<evidence type="ECO:0000313" key="3">
    <source>
        <dbReference type="Proteomes" id="UP001165289"/>
    </source>
</evidence>
<dbReference type="AlphaFoldDB" id="A0AAV7JE28"/>
<evidence type="ECO:0000313" key="2">
    <source>
        <dbReference type="EMBL" id="KAI6647070.1"/>
    </source>
</evidence>
<name>A0AAV7JE28_9METZ</name>
<proteinExistence type="predicted"/>
<keyword evidence="3" id="KW-1185">Reference proteome</keyword>
<organism evidence="2 3">
    <name type="scientific">Oopsacas minuta</name>
    <dbReference type="NCBI Taxonomy" id="111878"/>
    <lineage>
        <taxon>Eukaryota</taxon>
        <taxon>Metazoa</taxon>
        <taxon>Porifera</taxon>
        <taxon>Hexactinellida</taxon>
        <taxon>Hexasterophora</taxon>
        <taxon>Lyssacinosida</taxon>
        <taxon>Leucopsacidae</taxon>
        <taxon>Oopsacas</taxon>
    </lineage>
</organism>
<reference evidence="2 3" key="1">
    <citation type="journal article" date="2023" name="BMC Biol.">
        <title>The compact genome of the sponge Oopsacas minuta (Hexactinellida) is lacking key metazoan core genes.</title>
        <authorList>
            <person name="Santini S."/>
            <person name="Schenkelaars Q."/>
            <person name="Jourda C."/>
            <person name="Duchesne M."/>
            <person name="Belahbib H."/>
            <person name="Rocher C."/>
            <person name="Selva M."/>
            <person name="Riesgo A."/>
            <person name="Vervoort M."/>
            <person name="Leys S.P."/>
            <person name="Kodjabachian L."/>
            <person name="Le Bivic A."/>
            <person name="Borchiellini C."/>
            <person name="Claverie J.M."/>
            <person name="Renard E."/>
        </authorList>
    </citation>
    <scope>NUCLEOTIDE SEQUENCE [LARGE SCALE GENOMIC DNA]</scope>
    <source>
        <strain evidence="2">SPO-2</strain>
    </source>
</reference>
<dbReference type="InterPro" id="IPR052709">
    <property type="entry name" value="Transposase-MT_Hybrid"/>
</dbReference>
<comment type="caution">
    <text evidence="2">The sequence shown here is derived from an EMBL/GenBank/DDBJ whole genome shotgun (WGS) entry which is preliminary data.</text>
</comment>
<gene>
    <name evidence="2" type="ORF">LOD99_8907</name>
</gene>
<evidence type="ECO:0000256" key="1">
    <source>
        <dbReference type="SAM" id="MobiDB-lite"/>
    </source>
</evidence>
<sequence length="108" mass="12151">MKFRTLLEIPSKAIHEDLVAVCGDEALYYSTVRRWVNLFRDRRSSVEDAPRSGGPKLSTNEDKTSEVVRLIEYYPSSSVEDIASYANISTGNAHTNLTAELESRKVQV</sequence>
<dbReference type="PANTHER" id="PTHR46060:SF1">
    <property type="entry name" value="MARINER MOS1 TRANSPOSASE-LIKE PROTEIN"/>
    <property type="match status" value="1"/>
</dbReference>
<dbReference type="PANTHER" id="PTHR46060">
    <property type="entry name" value="MARINER MOS1 TRANSPOSASE-LIKE PROTEIN"/>
    <property type="match status" value="1"/>
</dbReference>
<accession>A0AAV7JE28</accession>
<feature type="region of interest" description="Disordered" evidence="1">
    <location>
        <begin position="44"/>
        <end position="63"/>
    </location>
</feature>
<protein>
    <submittedName>
        <fullName evidence="2">Transposase</fullName>
    </submittedName>
</protein>
<dbReference type="Proteomes" id="UP001165289">
    <property type="component" value="Unassembled WGS sequence"/>
</dbReference>